<dbReference type="OrthoDB" id="674604at2759"/>
<dbReference type="AlphaFoldDB" id="A0A6G1KYS0"/>
<reference evidence="1" key="1">
    <citation type="journal article" date="2020" name="Stud. Mycol.">
        <title>101 Dothideomycetes genomes: a test case for predicting lifestyles and emergence of pathogens.</title>
        <authorList>
            <person name="Haridas S."/>
            <person name="Albert R."/>
            <person name="Binder M."/>
            <person name="Bloem J."/>
            <person name="Labutti K."/>
            <person name="Salamov A."/>
            <person name="Andreopoulos B."/>
            <person name="Baker S."/>
            <person name="Barry K."/>
            <person name="Bills G."/>
            <person name="Bluhm B."/>
            <person name="Cannon C."/>
            <person name="Castanera R."/>
            <person name="Culley D."/>
            <person name="Daum C."/>
            <person name="Ezra D."/>
            <person name="Gonzalez J."/>
            <person name="Henrissat B."/>
            <person name="Kuo A."/>
            <person name="Liang C."/>
            <person name="Lipzen A."/>
            <person name="Lutzoni F."/>
            <person name="Magnuson J."/>
            <person name="Mondo S."/>
            <person name="Nolan M."/>
            <person name="Ohm R."/>
            <person name="Pangilinan J."/>
            <person name="Park H.-J."/>
            <person name="Ramirez L."/>
            <person name="Alfaro M."/>
            <person name="Sun H."/>
            <person name="Tritt A."/>
            <person name="Yoshinaga Y."/>
            <person name="Zwiers L.-H."/>
            <person name="Turgeon B."/>
            <person name="Goodwin S."/>
            <person name="Spatafora J."/>
            <person name="Crous P."/>
            <person name="Grigoriev I."/>
        </authorList>
    </citation>
    <scope>NUCLEOTIDE SEQUENCE</scope>
    <source>
        <strain evidence="1">CBS 116005</strain>
    </source>
</reference>
<accession>A0A6G1KYS0</accession>
<evidence type="ECO:0000313" key="2">
    <source>
        <dbReference type="Proteomes" id="UP000799436"/>
    </source>
</evidence>
<protein>
    <submittedName>
        <fullName evidence="1">Uncharacterized protein</fullName>
    </submittedName>
</protein>
<gene>
    <name evidence="1" type="ORF">EJ03DRAFT_279374</name>
</gene>
<name>A0A6G1KYS0_9PEZI</name>
<feature type="non-terminal residue" evidence="1">
    <location>
        <position position="1"/>
    </location>
</feature>
<dbReference type="Proteomes" id="UP000799436">
    <property type="component" value="Unassembled WGS sequence"/>
</dbReference>
<dbReference type="EMBL" id="ML995884">
    <property type="protein sequence ID" value="KAF2765775.1"/>
    <property type="molecule type" value="Genomic_DNA"/>
</dbReference>
<organism evidence="1 2">
    <name type="scientific">Teratosphaeria nubilosa</name>
    <dbReference type="NCBI Taxonomy" id="161662"/>
    <lineage>
        <taxon>Eukaryota</taxon>
        <taxon>Fungi</taxon>
        <taxon>Dikarya</taxon>
        <taxon>Ascomycota</taxon>
        <taxon>Pezizomycotina</taxon>
        <taxon>Dothideomycetes</taxon>
        <taxon>Dothideomycetidae</taxon>
        <taxon>Mycosphaerellales</taxon>
        <taxon>Teratosphaeriaceae</taxon>
        <taxon>Teratosphaeria</taxon>
    </lineage>
</organism>
<keyword evidence="2" id="KW-1185">Reference proteome</keyword>
<evidence type="ECO:0000313" key="1">
    <source>
        <dbReference type="EMBL" id="KAF2765775.1"/>
    </source>
</evidence>
<proteinExistence type="predicted"/>
<sequence>VTIPEYLRFYDLSWSQLHKSDLGLESYEDRTLYTTWNISLRQIRQRNELSAKLLELWCYFSNQDLWYEIICNGDAYRLQWLQELTASQSCGSQSRD</sequence>